<protein>
    <recommendedName>
        <fullName evidence="2">Retrotransposon gag domain-containing protein</fullName>
    </recommendedName>
</protein>
<dbReference type="EMBL" id="PGOL01001337">
    <property type="protein sequence ID" value="PKI58866.1"/>
    <property type="molecule type" value="Genomic_DNA"/>
</dbReference>
<dbReference type="PANTHER" id="PTHR35046">
    <property type="entry name" value="ZINC KNUCKLE (CCHC-TYPE) FAMILY PROTEIN"/>
    <property type="match status" value="1"/>
</dbReference>
<proteinExistence type="predicted"/>
<feature type="domain" description="Retrotransposon gag" evidence="2">
    <location>
        <begin position="104"/>
        <end position="182"/>
    </location>
</feature>
<accession>A0A2I0JTS7</accession>
<evidence type="ECO:0000256" key="1">
    <source>
        <dbReference type="SAM" id="MobiDB-lite"/>
    </source>
</evidence>
<evidence type="ECO:0000313" key="4">
    <source>
        <dbReference type="Proteomes" id="UP000233551"/>
    </source>
</evidence>
<organism evidence="3 4">
    <name type="scientific">Punica granatum</name>
    <name type="common">Pomegranate</name>
    <dbReference type="NCBI Taxonomy" id="22663"/>
    <lineage>
        <taxon>Eukaryota</taxon>
        <taxon>Viridiplantae</taxon>
        <taxon>Streptophyta</taxon>
        <taxon>Embryophyta</taxon>
        <taxon>Tracheophyta</taxon>
        <taxon>Spermatophyta</taxon>
        <taxon>Magnoliopsida</taxon>
        <taxon>eudicotyledons</taxon>
        <taxon>Gunneridae</taxon>
        <taxon>Pentapetalae</taxon>
        <taxon>rosids</taxon>
        <taxon>malvids</taxon>
        <taxon>Myrtales</taxon>
        <taxon>Lythraceae</taxon>
        <taxon>Punica</taxon>
    </lineage>
</organism>
<dbReference type="InterPro" id="IPR005162">
    <property type="entry name" value="Retrotrans_gag_dom"/>
</dbReference>
<evidence type="ECO:0000313" key="3">
    <source>
        <dbReference type="EMBL" id="PKI58866.1"/>
    </source>
</evidence>
<name>A0A2I0JTS7_PUNGR</name>
<comment type="caution">
    <text evidence="3">The sequence shown here is derived from an EMBL/GenBank/DDBJ whole genome shotgun (WGS) entry which is preliminary data.</text>
</comment>
<dbReference type="Pfam" id="PF03732">
    <property type="entry name" value="Retrotrans_gag"/>
    <property type="match status" value="1"/>
</dbReference>
<reference evidence="3 4" key="1">
    <citation type="submission" date="2017-11" db="EMBL/GenBank/DDBJ databases">
        <title>De-novo sequencing of pomegranate (Punica granatum L.) genome.</title>
        <authorList>
            <person name="Akparov Z."/>
            <person name="Amiraslanov A."/>
            <person name="Hajiyeva S."/>
            <person name="Abbasov M."/>
            <person name="Kaur K."/>
            <person name="Hamwieh A."/>
            <person name="Solovyev V."/>
            <person name="Salamov A."/>
            <person name="Braich B."/>
            <person name="Kosarev P."/>
            <person name="Mahmoud A."/>
            <person name="Hajiyev E."/>
            <person name="Babayeva S."/>
            <person name="Izzatullayeva V."/>
            <person name="Mammadov A."/>
            <person name="Mammadov A."/>
            <person name="Sharifova S."/>
            <person name="Ojaghi J."/>
            <person name="Eynullazada K."/>
            <person name="Bayramov B."/>
            <person name="Abdulazimova A."/>
            <person name="Shahmuradov I."/>
        </authorList>
    </citation>
    <scope>NUCLEOTIDE SEQUENCE [LARGE SCALE GENOMIC DNA]</scope>
    <source>
        <strain evidence="4">cv. AG2017</strain>
        <tissue evidence="3">Leaf</tissue>
    </source>
</reference>
<sequence length="250" mass="29962">MPPRRRDRVDDVLDRDNLRHLKQRLEQIVDQRMDRLMKQVTQRMVVLMGNQNWENPNPNPNPNPDQEESGDESDLKHKEFLDWLTIVEEILEFKGVPEDKRVSLVAIRLRDRATAWWQQVKLTRSRLGKPKIVTWEKMKKHLRASFLPYNFQRLMYQRLQNLRQGTRTVDEYTMEFFQLIVRNEYSRRAIHDGRTNSYSFVFENVKIVLEPSRETVKPTYMGGETKLLSLARFEEELDESQLVYVLIGKE</sequence>
<feature type="region of interest" description="Disordered" evidence="1">
    <location>
        <begin position="50"/>
        <end position="72"/>
    </location>
</feature>
<feature type="non-terminal residue" evidence="3">
    <location>
        <position position="250"/>
    </location>
</feature>
<dbReference type="PANTHER" id="PTHR35046:SF25">
    <property type="entry name" value="RETROTRANSPOSON GAG DOMAIN-CONTAINING PROTEIN"/>
    <property type="match status" value="1"/>
</dbReference>
<dbReference type="Proteomes" id="UP000233551">
    <property type="component" value="Unassembled WGS sequence"/>
</dbReference>
<evidence type="ECO:0000259" key="2">
    <source>
        <dbReference type="Pfam" id="PF03732"/>
    </source>
</evidence>
<gene>
    <name evidence="3" type="ORF">CRG98_020765</name>
</gene>
<dbReference type="AlphaFoldDB" id="A0A2I0JTS7"/>
<dbReference type="STRING" id="22663.A0A2I0JTS7"/>
<keyword evidence="4" id="KW-1185">Reference proteome</keyword>